<dbReference type="NCBIfam" id="TIGR00778">
    <property type="entry name" value="ahpD_dom"/>
    <property type="match status" value="1"/>
</dbReference>
<sequence length="184" mass="19097">MSIDALKQTLPDYAKDLKLNLGSVITTSSLTPAQAWGTAVTAAIASRNDVLTRAIVADAAQHLDAAALNAAKAAGAIMGMNNVYYRFVHLAANKEYGKMPAKLRMNIIGNPGVAKVDFELWSLAASAVNGCGMCIDAHEHEVIQKGATKENVQDVVRIAAVIHAVATVLDTEAALSGASQAAAA</sequence>
<evidence type="ECO:0000256" key="3">
    <source>
        <dbReference type="ARBA" id="ARBA00023002"/>
    </source>
</evidence>
<protein>
    <recommendedName>
        <fullName evidence="6">Alkyl hydroperoxide reductase AhpD</fullName>
        <ecNumber evidence="6">1.11.1.28</ecNumber>
    </recommendedName>
    <alternativeName>
        <fullName evidence="6">Alkylhydroperoxidase AhpD</fullName>
    </alternativeName>
</protein>
<evidence type="ECO:0000256" key="2">
    <source>
        <dbReference type="ARBA" id="ARBA00022862"/>
    </source>
</evidence>
<evidence type="ECO:0000256" key="4">
    <source>
        <dbReference type="ARBA" id="ARBA00023157"/>
    </source>
</evidence>
<comment type="similarity">
    <text evidence="6">Belongs to the AhpD family.</text>
</comment>
<organism evidence="8 9">
    <name type="scientific">Aerophototrophica crusticola</name>
    <dbReference type="NCBI Taxonomy" id="1709002"/>
    <lineage>
        <taxon>Bacteria</taxon>
        <taxon>Pseudomonadati</taxon>
        <taxon>Pseudomonadota</taxon>
        <taxon>Alphaproteobacteria</taxon>
        <taxon>Rhodospirillales</taxon>
        <taxon>Rhodospirillaceae</taxon>
        <taxon>Aerophototrophica</taxon>
    </lineage>
</organism>
<dbReference type="GO" id="GO:0006979">
    <property type="term" value="P:response to oxidative stress"/>
    <property type="evidence" value="ECO:0007669"/>
    <property type="project" value="InterPro"/>
</dbReference>
<evidence type="ECO:0000256" key="5">
    <source>
        <dbReference type="ARBA" id="ARBA00023284"/>
    </source>
</evidence>
<evidence type="ECO:0000313" key="8">
    <source>
        <dbReference type="EMBL" id="QJE73764.1"/>
    </source>
</evidence>
<dbReference type="InterPro" id="IPR003779">
    <property type="entry name" value="CMD-like"/>
</dbReference>
<dbReference type="EC" id="1.11.1.28" evidence="6"/>
<proteinExistence type="inferred from homology"/>
<dbReference type="EMBL" id="CP051775">
    <property type="protein sequence ID" value="QJE73764.1"/>
    <property type="molecule type" value="Genomic_DNA"/>
</dbReference>
<dbReference type="PANTHER" id="PTHR33930">
    <property type="entry name" value="ALKYL HYDROPEROXIDE REDUCTASE AHPD"/>
    <property type="match status" value="1"/>
</dbReference>
<dbReference type="PANTHER" id="PTHR33930:SF7">
    <property type="entry name" value="ALKYL HYDROPEROXIDE REDUCTASE AHPD"/>
    <property type="match status" value="1"/>
</dbReference>
<gene>
    <name evidence="6" type="primary">ahpD</name>
    <name evidence="8" type="ORF">HHL28_12265</name>
</gene>
<dbReference type="Pfam" id="PF02627">
    <property type="entry name" value="CMD"/>
    <property type="match status" value="1"/>
</dbReference>
<dbReference type="SUPFAM" id="SSF69118">
    <property type="entry name" value="AhpD-like"/>
    <property type="match status" value="1"/>
</dbReference>
<dbReference type="InterPro" id="IPR004674">
    <property type="entry name" value="AhpD"/>
</dbReference>
<comment type="catalytic activity">
    <reaction evidence="6">
        <text>N(6)-[(R)-dihydrolipoyl]-L-lysyl-[lipoyl-carrier protein] + a hydroperoxide = N(6)-[(R)-lipoyl]-L-lysyl-[lipoyl-carrier protein] + an alcohol + H2O</text>
        <dbReference type="Rhea" id="RHEA:62636"/>
        <dbReference type="Rhea" id="RHEA-COMP:10502"/>
        <dbReference type="Rhea" id="RHEA-COMP:16355"/>
        <dbReference type="ChEBI" id="CHEBI:15377"/>
        <dbReference type="ChEBI" id="CHEBI:30879"/>
        <dbReference type="ChEBI" id="CHEBI:35924"/>
        <dbReference type="ChEBI" id="CHEBI:83099"/>
        <dbReference type="ChEBI" id="CHEBI:83100"/>
        <dbReference type="EC" id="1.11.1.28"/>
    </reaction>
</comment>
<dbReference type="InterPro" id="IPR029032">
    <property type="entry name" value="AhpD-like"/>
</dbReference>
<dbReference type="InterPro" id="IPR004675">
    <property type="entry name" value="AhpD_core"/>
</dbReference>
<dbReference type="NCBIfam" id="TIGR00777">
    <property type="entry name" value="ahpD"/>
    <property type="match status" value="1"/>
</dbReference>
<feature type="active site" description="Proton donor" evidence="6">
    <location>
        <position position="131"/>
    </location>
</feature>
<keyword evidence="3 6" id="KW-0560">Oxidoreductase</keyword>
<dbReference type="GO" id="GO:0051920">
    <property type="term" value="F:peroxiredoxin activity"/>
    <property type="evidence" value="ECO:0007669"/>
    <property type="project" value="InterPro"/>
</dbReference>
<dbReference type="AlphaFoldDB" id="A0A858R8Q2"/>
<comment type="function">
    <text evidence="6">Antioxidant protein with alkyl hydroperoxidase activity. Required for the reduction of the AhpC active site cysteine residues and for the regeneration of the AhpC enzyme activity.</text>
</comment>
<accession>A0A858R8Q2</accession>
<dbReference type="GO" id="GO:0032843">
    <property type="term" value="F:hydroperoxide reductase activity"/>
    <property type="evidence" value="ECO:0007669"/>
    <property type="project" value="InterPro"/>
</dbReference>
<feature type="domain" description="Carboxymuconolactone decarboxylase-like" evidence="7">
    <location>
        <begin position="95"/>
        <end position="174"/>
    </location>
</feature>
<dbReference type="HAMAP" id="MF_01676">
    <property type="entry name" value="AhpD"/>
    <property type="match status" value="1"/>
</dbReference>
<evidence type="ECO:0000313" key="9">
    <source>
        <dbReference type="Proteomes" id="UP000501891"/>
    </source>
</evidence>
<feature type="active site" description="Cysteine sulfenic acid (-SOH) intermediate" evidence="6">
    <location>
        <position position="134"/>
    </location>
</feature>
<feature type="disulfide bond" evidence="6">
    <location>
        <begin position="131"/>
        <end position="134"/>
    </location>
</feature>
<evidence type="ECO:0000256" key="6">
    <source>
        <dbReference type="HAMAP-Rule" id="MF_01676"/>
    </source>
</evidence>
<dbReference type="Proteomes" id="UP000501891">
    <property type="component" value="Chromosome"/>
</dbReference>
<feature type="disulfide bond" description="Interchain (with AhpC); in linked form" evidence="6">
    <location>
        <position position="134"/>
    </location>
</feature>
<dbReference type="Gene3D" id="1.20.1290.10">
    <property type="entry name" value="AhpD-like"/>
    <property type="match status" value="1"/>
</dbReference>
<keyword evidence="4 6" id="KW-1015">Disulfide bond</keyword>
<name>A0A858R8Q2_9PROT</name>
<keyword evidence="2 6" id="KW-0049">Antioxidant</keyword>
<dbReference type="KEGG" id="acru:HHL28_12265"/>
<keyword evidence="9" id="KW-1185">Reference proteome</keyword>
<keyword evidence="1 6" id="KW-0575">Peroxidase</keyword>
<keyword evidence="5 6" id="KW-0676">Redox-active center</keyword>
<dbReference type="GO" id="GO:0015036">
    <property type="term" value="F:disulfide oxidoreductase activity"/>
    <property type="evidence" value="ECO:0007669"/>
    <property type="project" value="TreeGrafter"/>
</dbReference>
<evidence type="ECO:0000259" key="7">
    <source>
        <dbReference type="Pfam" id="PF02627"/>
    </source>
</evidence>
<reference evidence="8" key="1">
    <citation type="submission" date="2020-04" db="EMBL/GenBank/DDBJ databases">
        <title>A desert anoxygenic phototrophic bacterium fixes CO2 using RubisCO under aerobic conditions.</title>
        <authorList>
            <person name="Tang K."/>
        </authorList>
    </citation>
    <scope>NUCLEOTIDE SEQUENCE [LARGE SCALE GENOMIC DNA]</scope>
    <source>
        <strain evidence="8">MIMtkB3</strain>
    </source>
</reference>
<dbReference type="GO" id="GO:0045454">
    <property type="term" value="P:cell redox homeostasis"/>
    <property type="evidence" value="ECO:0007669"/>
    <property type="project" value="TreeGrafter"/>
</dbReference>
<evidence type="ECO:0000256" key="1">
    <source>
        <dbReference type="ARBA" id="ARBA00022559"/>
    </source>
</evidence>